<name>A0ABY2R2I0_9HYPH</name>
<dbReference type="RefSeq" id="WP_136556630.1">
    <property type="nucleotide sequence ID" value="NZ_STGT01000001.1"/>
</dbReference>
<comment type="caution">
    <text evidence="1">The sequence shown here is derived from an EMBL/GenBank/DDBJ whole genome shotgun (WGS) entry which is preliminary data.</text>
</comment>
<evidence type="ECO:0000313" key="2">
    <source>
        <dbReference type="Proteomes" id="UP000309667"/>
    </source>
</evidence>
<sequence length="92" mass="10445">MPNSVRPPRWRPHPDPRDRLIIALFAQLEAERQTRETLRSAIRSGAIDPAVLEAIADDPVPATSEDIATLERTIAMRERAQLSGEQQGDYWR</sequence>
<dbReference type="EMBL" id="STGT01000001">
    <property type="protein sequence ID" value="THV17011.1"/>
    <property type="molecule type" value="Genomic_DNA"/>
</dbReference>
<keyword evidence="2" id="KW-1185">Reference proteome</keyword>
<reference evidence="1 2" key="1">
    <citation type="submission" date="2019-04" db="EMBL/GenBank/DDBJ databases">
        <title>Genome sequence of strain 7209-2.</title>
        <authorList>
            <person name="Gao J."/>
            <person name="Sun J."/>
        </authorList>
    </citation>
    <scope>NUCLEOTIDE SEQUENCE [LARGE SCALE GENOMIC DNA]</scope>
    <source>
        <strain evidence="1 2">7209-2</strain>
    </source>
</reference>
<organism evidence="1 2">
    <name type="scientific">Rhizobium rhizophilum</name>
    <dbReference type="NCBI Taxonomy" id="1850373"/>
    <lineage>
        <taxon>Bacteria</taxon>
        <taxon>Pseudomonadati</taxon>
        <taxon>Pseudomonadota</taxon>
        <taxon>Alphaproteobacteria</taxon>
        <taxon>Hyphomicrobiales</taxon>
        <taxon>Rhizobiaceae</taxon>
        <taxon>Rhizobium/Agrobacterium group</taxon>
        <taxon>Rhizobium</taxon>
    </lineage>
</organism>
<proteinExistence type="predicted"/>
<accession>A0ABY2R2I0</accession>
<gene>
    <name evidence="1" type="ORF">E9677_03160</name>
</gene>
<evidence type="ECO:0000313" key="1">
    <source>
        <dbReference type="EMBL" id="THV17011.1"/>
    </source>
</evidence>
<protein>
    <submittedName>
        <fullName evidence="1">Uncharacterized protein</fullName>
    </submittedName>
</protein>
<dbReference type="Proteomes" id="UP000309667">
    <property type="component" value="Unassembled WGS sequence"/>
</dbReference>